<dbReference type="HAMAP" id="MF_00163">
    <property type="entry name" value="Pep_deformylase"/>
    <property type="match status" value="1"/>
</dbReference>
<evidence type="ECO:0000256" key="7">
    <source>
        <dbReference type="RuleBase" id="RU362111"/>
    </source>
</evidence>
<dbReference type="SUPFAM" id="SSF56420">
    <property type="entry name" value="Peptide deformylase"/>
    <property type="match status" value="1"/>
</dbReference>
<evidence type="ECO:0000313" key="8">
    <source>
        <dbReference type="EMBL" id="JAP66504.1"/>
    </source>
</evidence>
<accession>A0A131XG77</accession>
<dbReference type="EC" id="3.5.1.88" evidence="7"/>
<keyword evidence="3 7" id="KW-0378">Hydrolase</keyword>
<dbReference type="GO" id="GO:0005739">
    <property type="term" value="C:mitochondrion"/>
    <property type="evidence" value="ECO:0007669"/>
    <property type="project" value="TreeGrafter"/>
</dbReference>
<comment type="catalytic activity">
    <reaction evidence="6 7">
        <text>N-terminal N-formyl-L-methionyl-[peptide] + H2O = N-terminal L-methionyl-[peptide] + formate</text>
        <dbReference type="Rhea" id="RHEA:24420"/>
        <dbReference type="Rhea" id="RHEA-COMP:10639"/>
        <dbReference type="Rhea" id="RHEA-COMP:10640"/>
        <dbReference type="ChEBI" id="CHEBI:15377"/>
        <dbReference type="ChEBI" id="CHEBI:15740"/>
        <dbReference type="ChEBI" id="CHEBI:49298"/>
        <dbReference type="ChEBI" id="CHEBI:64731"/>
        <dbReference type="EC" id="3.5.1.88"/>
    </reaction>
</comment>
<dbReference type="GO" id="GO:0006412">
    <property type="term" value="P:translation"/>
    <property type="evidence" value="ECO:0007669"/>
    <property type="project" value="UniProtKB-KW"/>
</dbReference>
<comment type="function">
    <text evidence="5 7">Removes the formyl group from the N-terminal Met of newly synthesized proteins.</text>
</comment>
<name>A0A131XG77_9ACAR</name>
<organism evidence="8">
    <name type="scientific">Hyalomma excavatum</name>
    <dbReference type="NCBI Taxonomy" id="257692"/>
    <lineage>
        <taxon>Eukaryota</taxon>
        <taxon>Metazoa</taxon>
        <taxon>Ecdysozoa</taxon>
        <taxon>Arthropoda</taxon>
        <taxon>Chelicerata</taxon>
        <taxon>Arachnida</taxon>
        <taxon>Acari</taxon>
        <taxon>Parasitiformes</taxon>
        <taxon>Ixodida</taxon>
        <taxon>Ixodoidea</taxon>
        <taxon>Ixodidae</taxon>
        <taxon>Hyalomminae</taxon>
        <taxon>Hyalomma</taxon>
    </lineage>
</organism>
<dbReference type="PIRSF" id="PIRSF004749">
    <property type="entry name" value="Pep_def"/>
    <property type="match status" value="1"/>
</dbReference>
<dbReference type="PANTHER" id="PTHR10458:SF2">
    <property type="entry name" value="PEPTIDE DEFORMYLASE, MITOCHONDRIAL"/>
    <property type="match status" value="1"/>
</dbReference>
<dbReference type="EMBL" id="GEFH01002077">
    <property type="protein sequence ID" value="JAP66504.1"/>
    <property type="molecule type" value="mRNA"/>
</dbReference>
<dbReference type="FunFam" id="3.90.45.10:FF:000003">
    <property type="entry name" value="Peptide deformylase"/>
    <property type="match status" value="1"/>
</dbReference>
<dbReference type="PRINTS" id="PR01576">
    <property type="entry name" value="PDEFORMYLASE"/>
</dbReference>
<dbReference type="InterPro" id="IPR036821">
    <property type="entry name" value="Peptide_deformylase_sf"/>
</dbReference>
<dbReference type="NCBIfam" id="NF001159">
    <property type="entry name" value="PRK00150.1-3"/>
    <property type="match status" value="1"/>
</dbReference>
<evidence type="ECO:0000256" key="6">
    <source>
        <dbReference type="ARBA" id="ARBA00048875"/>
    </source>
</evidence>
<dbReference type="PANTHER" id="PTHR10458">
    <property type="entry name" value="PEPTIDE DEFORMYLASE"/>
    <property type="match status" value="1"/>
</dbReference>
<protein>
    <recommendedName>
        <fullName evidence="7">Peptide deformylase</fullName>
        <ecNumber evidence="7">3.5.1.88</ecNumber>
    </recommendedName>
</protein>
<evidence type="ECO:0000256" key="1">
    <source>
        <dbReference type="ARBA" id="ARBA00010759"/>
    </source>
</evidence>
<evidence type="ECO:0000256" key="5">
    <source>
        <dbReference type="ARBA" id="ARBA00037114"/>
    </source>
</evidence>
<dbReference type="Gene3D" id="3.90.45.10">
    <property type="entry name" value="Peptide deformylase"/>
    <property type="match status" value="1"/>
</dbReference>
<dbReference type="InterPro" id="IPR023635">
    <property type="entry name" value="Peptide_deformylase"/>
</dbReference>
<dbReference type="Pfam" id="PF01327">
    <property type="entry name" value="Pep_deformylase"/>
    <property type="match status" value="1"/>
</dbReference>
<dbReference type="CDD" id="cd00487">
    <property type="entry name" value="Pep_deformylase"/>
    <property type="match status" value="1"/>
</dbReference>
<sequence>MTLKKILESCSRRISKLKDYGANINPSPPYEFMCQVGDPVLRTRAEAVDPSKVTSAEVQEIINVMRNVMNKSYSSGISAPQVGCPMRIIMMEFPMKYMKLAEAEEAKTRVYQPFPLKVFINPVMEIINSQKLVFPEGCESIRGFTADVPRYYEVKISGLNERGDVHEWQAYGWPARIIQHEMDHLEGNLFIDLMDPRTFHFNYWHLIKKLPKSRLMH</sequence>
<dbReference type="AlphaFoldDB" id="A0A131XG77"/>
<evidence type="ECO:0000256" key="4">
    <source>
        <dbReference type="ARBA" id="ARBA00022917"/>
    </source>
</evidence>
<evidence type="ECO:0000256" key="3">
    <source>
        <dbReference type="ARBA" id="ARBA00022801"/>
    </source>
</evidence>
<comment type="similarity">
    <text evidence="1 7">Belongs to the polypeptide deformylase family.</text>
</comment>
<dbReference type="GO" id="GO:0046872">
    <property type="term" value="F:metal ion binding"/>
    <property type="evidence" value="ECO:0007669"/>
    <property type="project" value="UniProtKB-KW"/>
</dbReference>
<proteinExistence type="evidence at transcript level"/>
<reference evidence="8" key="1">
    <citation type="journal article" date="2017" name="Ticks Tick Borne Dis.">
        <title>An insight into the sialome of Hyalomma excavatum.</title>
        <authorList>
            <person name="Ribeiro J.M."/>
            <person name="Slovak M."/>
            <person name="Francischetti I.M."/>
        </authorList>
    </citation>
    <scope>NUCLEOTIDE SEQUENCE</scope>
    <source>
        <strain evidence="8">Samish</strain>
        <tissue evidence="8">Salivary glands</tissue>
    </source>
</reference>
<keyword evidence="4 7" id="KW-0648">Protein biosynthesis</keyword>
<evidence type="ECO:0000256" key="2">
    <source>
        <dbReference type="ARBA" id="ARBA00022723"/>
    </source>
</evidence>
<dbReference type="GO" id="GO:0042586">
    <property type="term" value="F:peptide deformylase activity"/>
    <property type="evidence" value="ECO:0007669"/>
    <property type="project" value="UniProtKB-EC"/>
</dbReference>
<keyword evidence="2 7" id="KW-0479">Metal-binding</keyword>